<sequence>GGLLCFKSKVKLRYQSRAVKYIYLQRRRGGLERRVRVRTQREKLTFAPPPSLLCSASLVKKSFESDTTRAVF</sequence>
<feature type="non-terminal residue" evidence="1">
    <location>
        <position position="72"/>
    </location>
</feature>
<dbReference type="Proteomes" id="UP001154282">
    <property type="component" value="Unassembled WGS sequence"/>
</dbReference>
<gene>
    <name evidence="1" type="ORF">LITE_LOCUS28914</name>
</gene>
<reference evidence="1" key="1">
    <citation type="submission" date="2022-08" db="EMBL/GenBank/DDBJ databases">
        <authorList>
            <person name="Gutierrez-Valencia J."/>
        </authorList>
    </citation>
    <scope>NUCLEOTIDE SEQUENCE</scope>
</reference>
<comment type="caution">
    <text evidence="1">The sequence shown here is derived from an EMBL/GenBank/DDBJ whole genome shotgun (WGS) entry which is preliminary data.</text>
</comment>
<dbReference type="AlphaFoldDB" id="A0AAV0MHC2"/>
<dbReference type="EMBL" id="CAMGYJ010000007">
    <property type="protein sequence ID" value="CAI0446184.1"/>
    <property type="molecule type" value="Genomic_DNA"/>
</dbReference>
<proteinExistence type="predicted"/>
<name>A0AAV0MHC2_9ROSI</name>
<evidence type="ECO:0000313" key="1">
    <source>
        <dbReference type="EMBL" id="CAI0446184.1"/>
    </source>
</evidence>
<feature type="non-terminal residue" evidence="1">
    <location>
        <position position="1"/>
    </location>
</feature>
<accession>A0AAV0MHC2</accession>
<protein>
    <submittedName>
        <fullName evidence="1">Uncharacterized protein</fullName>
    </submittedName>
</protein>
<keyword evidence="2" id="KW-1185">Reference proteome</keyword>
<organism evidence="1 2">
    <name type="scientific">Linum tenue</name>
    <dbReference type="NCBI Taxonomy" id="586396"/>
    <lineage>
        <taxon>Eukaryota</taxon>
        <taxon>Viridiplantae</taxon>
        <taxon>Streptophyta</taxon>
        <taxon>Embryophyta</taxon>
        <taxon>Tracheophyta</taxon>
        <taxon>Spermatophyta</taxon>
        <taxon>Magnoliopsida</taxon>
        <taxon>eudicotyledons</taxon>
        <taxon>Gunneridae</taxon>
        <taxon>Pentapetalae</taxon>
        <taxon>rosids</taxon>
        <taxon>fabids</taxon>
        <taxon>Malpighiales</taxon>
        <taxon>Linaceae</taxon>
        <taxon>Linum</taxon>
    </lineage>
</organism>
<evidence type="ECO:0000313" key="2">
    <source>
        <dbReference type="Proteomes" id="UP001154282"/>
    </source>
</evidence>